<dbReference type="InterPro" id="IPR029063">
    <property type="entry name" value="SAM-dependent_MTases_sf"/>
</dbReference>
<name>A0A7U4M0E5_9BACT</name>
<dbReference type="Pfam" id="PF05175">
    <property type="entry name" value="MTS"/>
    <property type="match status" value="1"/>
</dbReference>
<gene>
    <name evidence="5" type="ORF">YH65_03470</name>
</gene>
<keyword evidence="6" id="KW-1185">Reference proteome</keyword>
<organism evidence="5 6">
    <name type="scientific">Sulfurovum lithotrophicum</name>
    <dbReference type="NCBI Taxonomy" id="206403"/>
    <lineage>
        <taxon>Bacteria</taxon>
        <taxon>Pseudomonadati</taxon>
        <taxon>Campylobacterota</taxon>
        <taxon>Epsilonproteobacteria</taxon>
        <taxon>Campylobacterales</taxon>
        <taxon>Sulfurovaceae</taxon>
        <taxon>Sulfurovum</taxon>
    </lineage>
</organism>
<dbReference type="InterPro" id="IPR050210">
    <property type="entry name" value="tRNA_Adenine-N(6)_MTase"/>
</dbReference>
<evidence type="ECO:0000313" key="6">
    <source>
        <dbReference type="Proteomes" id="UP000034444"/>
    </source>
</evidence>
<feature type="region of interest" description="Disordered" evidence="3">
    <location>
        <begin position="229"/>
        <end position="249"/>
    </location>
</feature>
<dbReference type="RefSeq" id="WP_046550647.1">
    <property type="nucleotide sequence ID" value="NZ_CP011308.1"/>
</dbReference>
<keyword evidence="1 5" id="KW-0489">Methyltransferase</keyword>
<evidence type="ECO:0000313" key="5">
    <source>
        <dbReference type="EMBL" id="AKF24554.1"/>
    </source>
</evidence>
<dbReference type="Proteomes" id="UP000034444">
    <property type="component" value="Chromosome"/>
</dbReference>
<accession>A0A7U4M0E5</accession>
<proteinExistence type="predicted"/>
<reference evidence="5 6" key="1">
    <citation type="submission" date="2015-04" db="EMBL/GenBank/DDBJ databases">
        <title>Complete genome sequence of Sulfurovum lithotrophicum ATCC BAA-797T.</title>
        <authorList>
            <person name="Ahn J."/>
            <person name="Park G."/>
            <person name="Jeon W."/>
            <person name="Jang Y."/>
            <person name="Jang M."/>
            <person name="Lee H."/>
            <person name="Lee H."/>
        </authorList>
    </citation>
    <scope>NUCLEOTIDE SEQUENCE [LARGE SCALE GENOMIC DNA]</scope>
    <source>
        <strain evidence="6">ATCC BAA-797 / 42BKT</strain>
    </source>
</reference>
<evidence type="ECO:0000256" key="2">
    <source>
        <dbReference type="ARBA" id="ARBA00022691"/>
    </source>
</evidence>
<dbReference type="OrthoDB" id="5354196at2"/>
<reference evidence="6" key="2">
    <citation type="journal article" date="2017" name="Stand. Genomic Sci.">
        <title>Complete genome sequence of the sulfur-oxidizing chemolithoautotrophic Sulfurovum lithotrophicum 42BKTT.</title>
        <authorList>
            <person name="Jeon W."/>
            <person name="Priscilla L."/>
            <person name="Park G."/>
            <person name="Lee H."/>
            <person name="Lee N."/>
            <person name="Lee D."/>
            <person name="Kwon H."/>
            <person name="Ahn I."/>
            <person name="Lee C."/>
            <person name="Lee H."/>
            <person name="Ahn J."/>
        </authorList>
    </citation>
    <scope>NUCLEOTIDE SEQUENCE [LARGE SCALE GENOMIC DNA]</scope>
    <source>
        <strain evidence="6">ATCC BAA-797 / 42BKT</strain>
    </source>
</reference>
<dbReference type="PANTHER" id="PTHR47739:SF1">
    <property type="entry name" value="TRNA1(VAL) (ADENINE(37)-N6)-METHYLTRANSFERASE"/>
    <property type="match status" value="1"/>
</dbReference>
<dbReference type="PANTHER" id="PTHR47739">
    <property type="entry name" value="TRNA1(VAL) (ADENINE(37)-N6)-METHYLTRANSFERASE"/>
    <property type="match status" value="1"/>
</dbReference>
<dbReference type="Gene3D" id="3.40.50.150">
    <property type="entry name" value="Vaccinia Virus protein VP39"/>
    <property type="match status" value="1"/>
</dbReference>
<dbReference type="PROSITE" id="PS00092">
    <property type="entry name" value="N6_MTASE"/>
    <property type="match status" value="1"/>
</dbReference>
<dbReference type="InterPro" id="IPR007848">
    <property type="entry name" value="Small_mtfrase_dom"/>
</dbReference>
<dbReference type="AlphaFoldDB" id="A0A7U4M0E5"/>
<dbReference type="InterPro" id="IPR002052">
    <property type="entry name" value="DNA_methylase_N6_adenine_CS"/>
</dbReference>
<protein>
    <submittedName>
        <fullName evidence="5">Methyltransferase</fullName>
    </submittedName>
</protein>
<dbReference type="EMBL" id="CP011308">
    <property type="protein sequence ID" value="AKF24554.1"/>
    <property type="molecule type" value="Genomic_DNA"/>
</dbReference>
<dbReference type="GO" id="GO:0008170">
    <property type="term" value="F:N-methyltransferase activity"/>
    <property type="evidence" value="ECO:0007669"/>
    <property type="project" value="UniProtKB-ARBA"/>
</dbReference>
<evidence type="ECO:0000256" key="1">
    <source>
        <dbReference type="ARBA" id="ARBA00022603"/>
    </source>
</evidence>
<dbReference type="KEGG" id="slh:YH65_03470"/>
<dbReference type="CDD" id="cd02440">
    <property type="entry name" value="AdoMet_MTases"/>
    <property type="match status" value="1"/>
</dbReference>
<dbReference type="GO" id="GO:0008757">
    <property type="term" value="F:S-adenosylmethionine-dependent methyltransferase activity"/>
    <property type="evidence" value="ECO:0007669"/>
    <property type="project" value="UniProtKB-ARBA"/>
</dbReference>
<evidence type="ECO:0000259" key="4">
    <source>
        <dbReference type="Pfam" id="PF05175"/>
    </source>
</evidence>
<feature type="domain" description="Methyltransferase small" evidence="4">
    <location>
        <begin position="28"/>
        <end position="113"/>
    </location>
</feature>
<dbReference type="GO" id="GO:0032259">
    <property type="term" value="P:methylation"/>
    <property type="evidence" value="ECO:0007669"/>
    <property type="project" value="UniProtKB-KW"/>
</dbReference>
<dbReference type="SUPFAM" id="SSF53335">
    <property type="entry name" value="S-adenosyl-L-methionine-dependent methyltransferases"/>
    <property type="match status" value="1"/>
</dbReference>
<sequence>MFLYQPISGYCYNSDSIFLYDFIASFKPRGSLLDVGCGVGIISLLLTRDFNVETSIIDKQEKMLKYARHNFLLNGLTAKSYLGDFTELITEERFDYIVSNPPFYDPRVTQSKDSHLNIARYAHHLPIEAFVRRVKTFLKPKGWFIFCYDAKQIDLLLHHLKNNGINPEKVQFVHSKVDRESKLVFIAARNNSKSMTQVLPPLIVFDEENRYTPKAMQAFEKANTHSIKGEFESDRNEKVAKPALREPIE</sequence>
<keyword evidence="2" id="KW-0949">S-adenosyl-L-methionine</keyword>
<evidence type="ECO:0000256" key="3">
    <source>
        <dbReference type="SAM" id="MobiDB-lite"/>
    </source>
</evidence>
<keyword evidence="5" id="KW-0808">Transferase</keyword>
<dbReference type="GO" id="GO:0003676">
    <property type="term" value="F:nucleic acid binding"/>
    <property type="evidence" value="ECO:0007669"/>
    <property type="project" value="InterPro"/>
</dbReference>